<proteinExistence type="predicted"/>
<accession>A0A8S5MZQ9</accession>
<organism evidence="1">
    <name type="scientific">Siphoviridae sp. ct43U4</name>
    <dbReference type="NCBI Taxonomy" id="2826285"/>
    <lineage>
        <taxon>Viruses</taxon>
        <taxon>Duplodnaviria</taxon>
        <taxon>Heunggongvirae</taxon>
        <taxon>Uroviricota</taxon>
        <taxon>Caudoviricetes</taxon>
    </lineage>
</organism>
<dbReference type="EMBL" id="BK015029">
    <property type="protein sequence ID" value="DAD87841.1"/>
    <property type="molecule type" value="Genomic_DNA"/>
</dbReference>
<sequence length="193" mass="20683">MKMSSKEVRVSITGKVVEVEKSFKYTSISTKIIQPEKPEAKSSKQVESIEAMEGNDGSPLGALQRLVASNGSGNNSASIVKGIIDEGVKECDYWLNRTLQATDNYQGQRTIAIAKSLGSWTQSTGMKIINGFATGGPVGGIIATAMAVVDTGLSIYKNYNEEQFKIDVQNTELDMTRVRSGYSLTSGSIGGDK</sequence>
<name>A0A8S5MZQ9_9CAUD</name>
<evidence type="ECO:0000313" key="1">
    <source>
        <dbReference type="EMBL" id="DAD87841.1"/>
    </source>
</evidence>
<reference evidence="1" key="1">
    <citation type="journal article" date="2021" name="Proc. Natl. Acad. Sci. U.S.A.">
        <title>A Catalog of Tens of Thousands of Viruses from Human Metagenomes Reveals Hidden Associations with Chronic Diseases.</title>
        <authorList>
            <person name="Tisza M.J."/>
            <person name="Buck C.B."/>
        </authorList>
    </citation>
    <scope>NUCLEOTIDE SEQUENCE</scope>
    <source>
        <strain evidence="1">Ct43U4</strain>
    </source>
</reference>
<protein>
    <submittedName>
        <fullName evidence="1">Uncharacterized protein</fullName>
    </submittedName>
</protein>